<evidence type="ECO:0000256" key="3">
    <source>
        <dbReference type="ARBA" id="ARBA00022840"/>
    </source>
</evidence>
<name>A0A2P6QIM0_ROSCH</name>
<dbReference type="STRING" id="74649.A0A2P6QIM0"/>
<evidence type="ECO:0000256" key="1">
    <source>
        <dbReference type="ARBA" id="ARBA00004319"/>
    </source>
</evidence>
<dbReference type="OMA" id="GGTRIEC"/>
<keyword evidence="2" id="KW-0547">Nucleotide-binding</keyword>
<reference evidence="4 5" key="1">
    <citation type="journal article" date="2018" name="Nat. Genet.">
        <title>The Rosa genome provides new insights in the design of modern roses.</title>
        <authorList>
            <person name="Bendahmane M."/>
        </authorList>
    </citation>
    <scope>NUCLEOTIDE SEQUENCE [LARGE SCALE GENOMIC DNA]</scope>
    <source>
        <strain evidence="5">cv. Old Blush</strain>
    </source>
</reference>
<evidence type="ECO:0000256" key="2">
    <source>
        <dbReference type="ARBA" id="ARBA00022741"/>
    </source>
</evidence>
<accession>A0A2P6QIM0</accession>
<gene>
    <name evidence="4" type="ORF">RchiOBHm_Chr5g0063961</name>
</gene>
<dbReference type="Proteomes" id="UP000238479">
    <property type="component" value="Chromosome 5"/>
</dbReference>
<dbReference type="Pfam" id="PF00012">
    <property type="entry name" value="HSP70"/>
    <property type="match status" value="1"/>
</dbReference>
<dbReference type="Gene3D" id="3.30.420.40">
    <property type="match status" value="3"/>
</dbReference>
<dbReference type="Gramene" id="PRQ34003">
    <property type="protein sequence ID" value="PRQ34003"/>
    <property type="gene ID" value="RchiOBHm_Chr5g0063961"/>
</dbReference>
<dbReference type="SUPFAM" id="SSF53067">
    <property type="entry name" value="Actin-like ATPase domain"/>
    <property type="match status" value="2"/>
</dbReference>
<organism evidence="4 5">
    <name type="scientific">Rosa chinensis</name>
    <name type="common">China rose</name>
    <dbReference type="NCBI Taxonomy" id="74649"/>
    <lineage>
        <taxon>Eukaryota</taxon>
        <taxon>Viridiplantae</taxon>
        <taxon>Streptophyta</taxon>
        <taxon>Embryophyta</taxon>
        <taxon>Tracheophyta</taxon>
        <taxon>Spermatophyta</taxon>
        <taxon>Magnoliopsida</taxon>
        <taxon>eudicotyledons</taxon>
        <taxon>Gunneridae</taxon>
        <taxon>Pentapetalae</taxon>
        <taxon>rosids</taxon>
        <taxon>fabids</taxon>
        <taxon>Rosales</taxon>
        <taxon>Rosaceae</taxon>
        <taxon>Rosoideae</taxon>
        <taxon>Rosoideae incertae sedis</taxon>
        <taxon>Rosa</taxon>
    </lineage>
</organism>
<comment type="subcellular location">
    <subcellularLocation>
        <location evidence="1">Endoplasmic reticulum lumen</location>
    </subcellularLocation>
</comment>
<sequence length="311" mass="35272">MALAAKGKLLAIGINLGTTYSCVGVWQNNHIEIIPNEQGNRTKPSYVAFTDTRRLIGDAAKNQVAMNPINTVFENDMKLWPFKVHRDMWNRPKIVINYKGKERQFSAKEISSMVLYKMHQIVEAYLGLMATKDAGVIAGLNVMRIINEPTTVAIAYGLDKLCTNVGQKNVLVFDLGGGTFDFSLLTIEEGVFVVKAITGNTHLGGEDFDNNMVNHFAQEFKRKNNKDLSNNPRALRRLRTSCERAKRTLSSIAQTTIDIDSLFEDVDFYTEITRAKFEEFNMDLFKTCLEPVKKCFLDAKMDEGCSYQWFY</sequence>
<proteinExistence type="predicted"/>
<protein>
    <submittedName>
        <fullName evidence="4">Putative Heat shock protein 70 family</fullName>
    </submittedName>
</protein>
<dbReference type="InterPro" id="IPR013126">
    <property type="entry name" value="Hsp_70_fam"/>
</dbReference>
<dbReference type="PROSITE" id="PS00329">
    <property type="entry name" value="HSP70_2"/>
    <property type="match status" value="1"/>
</dbReference>
<evidence type="ECO:0000313" key="5">
    <source>
        <dbReference type="Proteomes" id="UP000238479"/>
    </source>
</evidence>
<keyword evidence="3" id="KW-0067">ATP-binding</keyword>
<dbReference type="InterPro" id="IPR018181">
    <property type="entry name" value="Heat_shock_70_CS"/>
</dbReference>
<evidence type="ECO:0000313" key="4">
    <source>
        <dbReference type="EMBL" id="PRQ34003.1"/>
    </source>
</evidence>
<dbReference type="Gene3D" id="3.90.640.10">
    <property type="entry name" value="Actin, Chain A, domain 4"/>
    <property type="match status" value="1"/>
</dbReference>
<dbReference type="GO" id="GO:0005788">
    <property type="term" value="C:endoplasmic reticulum lumen"/>
    <property type="evidence" value="ECO:0007669"/>
    <property type="project" value="UniProtKB-SubCell"/>
</dbReference>
<dbReference type="InterPro" id="IPR043129">
    <property type="entry name" value="ATPase_NBD"/>
</dbReference>
<dbReference type="PRINTS" id="PR00301">
    <property type="entry name" value="HEATSHOCK70"/>
</dbReference>
<comment type="caution">
    <text evidence="4">The sequence shown here is derived from an EMBL/GenBank/DDBJ whole genome shotgun (WGS) entry which is preliminary data.</text>
</comment>
<dbReference type="FunFam" id="3.90.640.10:FF:000002">
    <property type="entry name" value="Heat shock 70 kDa"/>
    <property type="match status" value="1"/>
</dbReference>
<dbReference type="FunFam" id="3.30.420.40:FF:000806">
    <property type="entry name" value="Uncharacterized protein"/>
    <property type="match status" value="1"/>
</dbReference>
<dbReference type="EMBL" id="PDCK01000043">
    <property type="protein sequence ID" value="PRQ34003.1"/>
    <property type="molecule type" value="Genomic_DNA"/>
</dbReference>
<dbReference type="FunFam" id="3.30.30.30:FF:000005">
    <property type="entry name" value="Heat shock protein ssb1"/>
    <property type="match status" value="1"/>
</dbReference>
<dbReference type="GO" id="GO:0005524">
    <property type="term" value="F:ATP binding"/>
    <property type="evidence" value="ECO:0007669"/>
    <property type="project" value="UniProtKB-KW"/>
</dbReference>
<dbReference type="AlphaFoldDB" id="A0A2P6QIM0"/>
<dbReference type="PROSITE" id="PS51257">
    <property type="entry name" value="PROKAR_LIPOPROTEIN"/>
    <property type="match status" value="1"/>
</dbReference>
<keyword evidence="5" id="KW-1185">Reference proteome</keyword>
<dbReference type="GO" id="GO:0140662">
    <property type="term" value="F:ATP-dependent protein folding chaperone"/>
    <property type="evidence" value="ECO:0007669"/>
    <property type="project" value="InterPro"/>
</dbReference>
<dbReference type="PANTHER" id="PTHR19375">
    <property type="entry name" value="HEAT SHOCK PROTEIN 70KDA"/>
    <property type="match status" value="1"/>
</dbReference>
<keyword evidence="4" id="KW-0346">Stress response</keyword>